<evidence type="ECO:0000313" key="1">
    <source>
        <dbReference type="EMBL" id="MEQ2308908.1"/>
    </source>
</evidence>
<name>A0ABV0ZRM5_9TELE</name>
<reference evidence="1 2" key="1">
    <citation type="submission" date="2021-06" db="EMBL/GenBank/DDBJ databases">
        <authorList>
            <person name="Palmer J.M."/>
        </authorList>
    </citation>
    <scope>NUCLEOTIDE SEQUENCE [LARGE SCALE GENOMIC DNA]</scope>
    <source>
        <strain evidence="1 2">AS_MEX2019</strain>
        <tissue evidence="1">Muscle</tissue>
    </source>
</reference>
<organism evidence="1 2">
    <name type="scientific">Ameca splendens</name>
    <dbReference type="NCBI Taxonomy" id="208324"/>
    <lineage>
        <taxon>Eukaryota</taxon>
        <taxon>Metazoa</taxon>
        <taxon>Chordata</taxon>
        <taxon>Craniata</taxon>
        <taxon>Vertebrata</taxon>
        <taxon>Euteleostomi</taxon>
        <taxon>Actinopterygii</taxon>
        <taxon>Neopterygii</taxon>
        <taxon>Teleostei</taxon>
        <taxon>Neoteleostei</taxon>
        <taxon>Acanthomorphata</taxon>
        <taxon>Ovalentaria</taxon>
        <taxon>Atherinomorphae</taxon>
        <taxon>Cyprinodontiformes</taxon>
        <taxon>Goodeidae</taxon>
        <taxon>Ameca</taxon>
    </lineage>
</organism>
<evidence type="ECO:0000313" key="2">
    <source>
        <dbReference type="Proteomes" id="UP001469553"/>
    </source>
</evidence>
<accession>A0ABV0ZRM5</accession>
<gene>
    <name evidence="1" type="ORF">AMECASPLE_033101</name>
</gene>
<protein>
    <submittedName>
        <fullName evidence="1">Uncharacterized protein</fullName>
    </submittedName>
</protein>
<sequence length="67" mass="7807">MLINLTFVYFKLSSSSKHQSSGPIIHPVRRMPTLTIRAAEQRLHDRTEVWILPDSHRTNNMNKIQHG</sequence>
<proteinExistence type="predicted"/>
<keyword evidence="2" id="KW-1185">Reference proteome</keyword>
<dbReference type="EMBL" id="JAHRIP010070251">
    <property type="protein sequence ID" value="MEQ2308908.1"/>
    <property type="molecule type" value="Genomic_DNA"/>
</dbReference>
<dbReference type="Proteomes" id="UP001469553">
    <property type="component" value="Unassembled WGS sequence"/>
</dbReference>
<comment type="caution">
    <text evidence="1">The sequence shown here is derived from an EMBL/GenBank/DDBJ whole genome shotgun (WGS) entry which is preliminary data.</text>
</comment>